<dbReference type="InterPro" id="IPR001444">
    <property type="entry name" value="Flag_bb_rod_N"/>
</dbReference>
<keyword evidence="10" id="KW-0282">Flagellum</keyword>
<dbReference type="InterPro" id="IPR053967">
    <property type="entry name" value="LlgE_F_G-like_D1"/>
</dbReference>
<dbReference type="InterPro" id="IPR037058">
    <property type="entry name" value="Falgellar_hook_FlgE_sf"/>
</dbReference>
<evidence type="ECO:0000256" key="4">
    <source>
        <dbReference type="ARBA" id="ARBA00023143"/>
    </source>
</evidence>
<evidence type="ECO:0000313" key="10">
    <source>
        <dbReference type="EMBL" id="SIS39515.1"/>
    </source>
</evidence>
<dbReference type="PANTHER" id="PTHR30435:SF1">
    <property type="entry name" value="FLAGELLAR HOOK PROTEIN FLGE"/>
    <property type="match status" value="1"/>
</dbReference>
<sequence length="718" mass="74507">MSLYGALYAGVSGLASQSSAMGAIADNVTNVNTTGYKGTQTNFQTLVTKQVSSTKYSPGGVQSAPRKGIDVQGLLQATTSSTDMGISGGGFFVVSDQAQTSSGFAYTRAGSFKVDKDGYLKNVGGYFLQGWPLENWDGTATAAQVPVDGNIYMKSYKNSSGDTYYMNDNAVDSVNMQPLNLQKIGGTARATSTLAIGANLPGGTSVAVGTTAKTNALVYDTLGNSHNLNFTWMKRAQNSWDFEAVPPEGAKYVTLDDQSSVHNTYFAAGRMDFSSVPANGSSMTMGFGGQTYTFRFGTSSADMPEVAGDNSADLSGFVDAATNEGNTIEINGVTFKLTSSATADTDIDITGLTTDAEVNSRLIDTVESYFDSHYGAGNYIKDDGSGSGTGFTTVFPVTAGTVGGAFSAPANTDNNGSLGTNVFSIDIAGKSLSQVLDQLGRQVNTAQALAFGAPNTPPSTWGGRVAGENSILFRQGSTTDSLTVDTSALLNSSSNSAVLQSGAWSIEALSSSVNGNDATKNAVTFSGDGSVDTLMGKDETDEPDPRLQIKIGWANGAADMDGSESAAISLFLGNYNSKDGLQQLAGDYQLNYLSQNGNKFGNFSGVSIGEDGIVTAQFDNGVTTPIFMIPVASFVNPNGMESMTGNVFQQTDVSGLPTVREAGSAGAGTIAGASLEGSTVDLGEEFTSMITTQRAYSAASKIITTADDMLDELVNIKR</sequence>
<evidence type="ECO:0000259" key="7">
    <source>
        <dbReference type="Pfam" id="PF06429"/>
    </source>
</evidence>
<evidence type="ECO:0000256" key="5">
    <source>
        <dbReference type="RuleBase" id="RU362116"/>
    </source>
</evidence>
<keyword evidence="10" id="KW-0969">Cilium</keyword>
<dbReference type="Proteomes" id="UP000185678">
    <property type="component" value="Unassembled WGS sequence"/>
</dbReference>
<dbReference type="InterPro" id="IPR020013">
    <property type="entry name" value="Flagellar_FlgE/F/G"/>
</dbReference>
<dbReference type="EMBL" id="FTOA01000001">
    <property type="protein sequence ID" value="SIS39515.1"/>
    <property type="molecule type" value="Genomic_DNA"/>
</dbReference>
<comment type="function">
    <text evidence="5">A flexible structure which links the flagellar filament to the drive apparatus in the basal body.</text>
</comment>
<dbReference type="AlphaFoldDB" id="A0A1N7IQZ4"/>
<dbReference type="SUPFAM" id="SSF117143">
    <property type="entry name" value="Flagellar hook protein flgE"/>
    <property type="match status" value="1"/>
</dbReference>
<dbReference type="GO" id="GO:0009424">
    <property type="term" value="C:bacterial-type flagellum hook"/>
    <property type="evidence" value="ECO:0007669"/>
    <property type="project" value="TreeGrafter"/>
</dbReference>
<gene>
    <name evidence="10" type="ORF">SAMN05421779_101507</name>
</gene>
<feature type="domain" description="Flagellar basal-body/hook protein C-terminal" evidence="7">
    <location>
        <begin position="674"/>
        <end position="715"/>
    </location>
</feature>
<evidence type="ECO:0000256" key="2">
    <source>
        <dbReference type="ARBA" id="ARBA00009677"/>
    </source>
</evidence>
<organism evidence="10 11">
    <name type="scientific">Insolitispirillum peregrinum</name>
    <dbReference type="NCBI Taxonomy" id="80876"/>
    <lineage>
        <taxon>Bacteria</taxon>
        <taxon>Pseudomonadati</taxon>
        <taxon>Pseudomonadota</taxon>
        <taxon>Alphaproteobacteria</taxon>
        <taxon>Rhodospirillales</taxon>
        <taxon>Novispirillaceae</taxon>
        <taxon>Insolitispirillum</taxon>
    </lineage>
</organism>
<dbReference type="Gene3D" id="2.60.98.20">
    <property type="entry name" value="Flagellar hook protein FlgE"/>
    <property type="match status" value="1"/>
</dbReference>
<dbReference type="PANTHER" id="PTHR30435">
    <property type="entry name" value="FLAGELLAR PROTEIN"/>
    <property type="match status" value="1"/>
</dbReference>
<feature type="domain" description="Flagellar hook protein FlgE D2" evidence="8">
    <location>
        <begin position="211"/>
        <end position="334"/>
    </location>
</feature>
<dbReference type="Pfam" id="PF07559">
    <property type="entry name" value="FlgE_D2"/>
    <property type="match status" value="1"/>
</dbReference>
<dbReference type="GO" id="GO:0071978">
    <property type="term" value="P:bacterial-type flagellum-dependent swarming motility"/>
    <property type="evidence" value="ECO:0007669"/>
    <property type="project" value="TreeGrafter"/>
</dbReference>
<dbReference type="Pfam" id="PF06429">
    <property type="entry name" value="Flg_bbr_C"/>
    <property type="match status" value="1"/>
</dbReference>
<evidence type="ECO:0000256" key="1">
    <source>
        <dbReference type="ARBA" id="ARBA00004117"/>
    </source>
</evidence>
<dbReference type="STRING" id="80876.SAMN05421779_101507"/>
<evidence type="ECO:0000259" key="9">
    <source>
        <dbReference type="Pfam" id="PF22692"/>
    </source>
</evidence>
<dbReference type="Pfam" id="PF00460">
    <property type="entry name" value="Flg_bb_rod"/>
    <property type="match status" value="1"/>
</dbReference>
<dbReference type="GO" id="GO:0009425">
    <property type="term" value="C:bacterial-type flagellum basal body"/>
    <property type="evidence" value="ECO:0007669"/>
    <property type="project" value="UniProtKB-SubCell"/>
</dbReference>
<feature type="domain" description="Flagellar basal body rod protein N-terminal" evidence="6">
    <location>
        <begin position="7"/>
        <end position="37"/>
    </location>
</feature>
<evidence type="ECO:0000256" key="3">
    <source>
        <dbReference type="ARBA" id="ARBA00019015"/>
    </source>
</evidence>
<accession>A0A1N7IQZ4</accession>
<feature type="domain" description="Flagellar hook protein FlgE/F/G-like D1" evidence="9">
    <location>
        <begin position="86"/>
        <end position="145"/>
    </location>
</feature>
<protein>
    <recommendedName>
        <fullName evidence="3 5">Flagellar hook protein FlgE</fullName>
    </recommendedName>
</protein>
<dbReference type="GO" id="GO:0005829">
    <property type="term" value="C:cytosol"/>
    <property type="evidence" value="ECO:0007669"/>
    <property type="project" value="TreeGrafter"/>
</dbReference>
<evidence type="ECO:0000259" key="6">
    <source>
        <dbReference type="Pfam" id="PF00460"/>
    </source>
</evidence>
<evidence type="ECO:0000259" key="8">
    <source>
        <dbReference type="Pfam" id="PF07559"/>
    </source>
</evidence>
<keyword evidence="10" id="KW-0966">Cell projection</keyword>
<dbReference type="InterPro" id="IPR011491">
    <property type="entry name" value="FlgE_D2"/>
</dbReference>
<dbReference type="OrthoDB" id="8372879at2"/>
<dbReference type="InterPro" id="IPR037925">
    <property type="entry name" value="FlgE/F/G-like"/>
</dbReference>
<comment type="similarity">
    <text evidence="2 5">Belongs to the flagella basal body rod proteins family.</text>
</comment>
<name>A0A1N7IQZ4_9PROT</name>
<evidence type="ECO:0000313" key="11">
    <source>
        <dbReference type="Proteomes" id="UP000185678"/>
    </source>
</evidence>
<dbReference type="RefSeq" id="WP_076398561.1">
    <property type="nucleotide sequence ID" value="NZ_FTOA01000001.1"/>
</dbReference>
<dbReference type="InterPro" id="IPR010930">
    <property type="entry name" value="Flg_bb/hook_C_dom"/>
</dbReference>
<dbReference type="NCBIfam" id="TIGR03506">
    <property type="entry name" value="FlgEFG_subfam"/>
    <property type="match status" value="1"/>
</dbReference>
<dbReference type="Pfam" id="PF22692">
    <property type="entry name" value="LlgE_F_G_D1"/>
    <property type="match status" value="1"/>
</dbReference>
<keyword evidence="11" id="KW-1185">Reference proteome</keyword>
<keyword evidence="4 5" id="KW-0975">Bacterial flagellum</keyword>
<comment type="subcellular location">
    <subcellularLocation>
        <location evidence="1 5">Bacterial flagellum basal body</location>
    </subcellularLocation>
</comment>
<reference evidence="10 11" key="1">
    <citation type="submission" date="2017-01" db="EMBL/GenBank/DDBJ databases">
        <authorList>
            <person name="Mah S.A."/>
            <person name="Swanson W.J."/>
            <person name="Moy G.W."/>
            <person name="Vacquier V.D."/>
        </authorList>
    </citation>
    <scope>NUCLEOTIDE SEQUENCE [LARGE SCALE GENOMIC DNA]</scope>
    <source>
        <strain evidence="10 11">DSM 11589</strain>
    </source>
</reference>
<proteinExistence type="inferred from homology"/>